<dbReference type="PANTHER" id="PTHR33504">
    <property type="entry name" value="NADH DEHYDROGENASE (UBIQUINONE) 1 BETA SUBCOMPLEX, 4"/>
    <property type="match status" value="1"/>
</dbReference>
<gene>
    <name evidence="2" type="ORF">LSH36_381g02102</name>
</gene>
<protein>
    <submittedName>
        <fullName evidence="2">Uncharacterized protein</fullName>
    </submittedName>
</protein>
<feature type="region of interest" description="Disordered" evidence="1">
    <location>
        <begin position="1"/>
        <end position="24"/>
    </location>
</feature>
<evidence type="ECO:0000313" key="3">
    <source>
        <dbReference type="Proteomes" id="UP001208570"/>
    </source>
</evidence>
<accession>A0AAD9MYY1</accession>
<dbReference type="PANTHER" id="PTHR33504:SF1">
    <property type="entry name" value="FAMILY WITH SEQUENCE SIMILARITY 90, MEMBER A1B"/>
    <property type="match status" value="1"/>
</dbReference>
<dbReference type="AlphaFoldDB" id="A0AAD9MYY1"/>
<sequence length="369" mass="42495">MSQRFYSASSGREKSSKSIGSRTSISIKLPEQHVDQRLAADSPVQIRALSPTRTSRHEYTDGFQQYSRNTSASARNISVHSNGTIPPQATPTKTLLTDNEIKRILAARRIERCWLGYRDRQMFKLLKHAICAAEHSLSHDILRKVSPREAELVKDKSIQVKIRFRFAGCEFPPMIYFKVFTCNKNGFGVQYVSGQKMIKPASEAARDACDLMGHRKFYEQLIQDMMRRDEHQVTDEIDVTTLKDYMQYVSLLDETPSYLGGRDNSWRKLTLEILPRFTIFYDVVGFLYTNKMTPSLKAHLPVLLLPPNNDDVQLEHIRILSEIRRPEIQALQSSARPNTAKKTARRTQQAKLRANRMRKAYEQNKRASI</sequence>
<dbReference type="Proteomes" id="UP001208570">
    <property type="component" value="Unassembled WGS sequence"/>
</dbReference>
<dbReference type="EMBL" id="JAODUP010000381">
    <property type="protein sequence ID" value="KAK2150952.1"/>
    <property type="molecule type" value="Genomic_DNA"/>
</dbReference>
<keyword evidence="3" id="KW-1185">Reference proteome</keyword>
<evidence type="ECO:0000313" key="2">
    <source>
        <dbReference type="EMBL" id="KAK2150952.1"/>
    </source>
</evidence>
<name>A0AAD9MYY1_9ANNE</name>
<evidence type="ECO:0000256" key="1">
    <source>
        <dbReference type="SAM" id="MobiDB-lite"/>
    </source>
</evidence>
<organism evidence="2 3">
    <name type="scientific">Paralvinella palmiformis</name>
    <dbReference type="NCBI Taxonomy" id="53620"/>
    <lineage>
        <taxon>Eukaryota</taxon>
        <taxon>Metazoa</taxon>
        <taxon>Spiralia</taxon>
        <taxon>Lophotrochozoa</taxon>
        <taxon>Annelida</taxon>
        <taxon>Polychaeta</taxon>
        <taxon>Sedentaria</taxon>
        <taxon>Canalipalpata</taxon>
        <taxon>Terebellida</taxon>
        <taxon>Terebelliformia</taxon>
        <taxon>Alvinellidae</taxon>
        <taxon>Paralvinella</taxon>
    </lineage>
</organism>
<reference evidence="2" key="1">
    <citation type="journal article" date="2023" name="Mol. Biol. Evol.">
        <title>Third-Generation Sequencing Reveals the Adaptive Role of the Epigenome in Three Deep-Sea Polychaetes.</title>
        <authorList>
            <person name="Perez M."/>
            <person name="Aroh O."/>
            <person name="Sun Y."/>
            <person name="Lan Y."/>
            <person name="Juniper S.K."/>
            <person name="Young C.R."/>
            <person name="Angers B."/>
            <person name="Qian P.Y."/>
        </authorList>
    </citation>
    <scope>NUCLEOTIDE SEQUENCE</scope>
    <source>
        <strain evidence="2">P08H-3</strain>
    </source>
</reference>
<comment type="caution">
    <text evidence="2">The sequence shown here is derived from an EMBL/GenBank/DDBJ whole genome shotgun (WGS) entry which is preliminary data.</text>
</comment>
<proteinExistence type="predicted"/>